<evidence type="ECO:0000256" key="1">
    <source>
        <dbReference type="ARBA" id="ARBA00023242"/>
    </source>
</evidence>
<keyword evidence="1" id="KW-0539">Nucleus</keyword>
<dbReference type="PROSITE" id="PS50048">
    <property type="entry name" value="ZN2_CY6_FUNGAL_2"/>
    <property type="match status" value="1"/>
</dbReference>
<evidence type="ECO:0000259" key="3">
    <source>
        <dbReference type="PROSITE" id="PS50048"/>
    </source>
</evidence>
<dbReference type="InterPro" id="IPR013320">
    <property type="entry name" value="ConA-like_dom_sf"/>
</dbReference>
<dbReference type="InterPro" id="IPR053181">
    <property type="entry name" value="EcdB-like_regulator"/>
</dbReference>
<feature type="region of interest" description="Disordered" evidence="2">
    <location>
        <begin position="534"/>
        <end position="561"/>
    </location>
</feature>
<dbReference type="SUPFAM" id="SSF49899">
    <property type="entry name" value="Concanavalin A-like lectins/glucanases"/>
    <property type="match status" value="1"/>
</dbReference>
<dbReference type="SMART" id="SM00066">
    <property type="entry name" value="GAL4"/>
    <property type="match status" value="1"/>
</dbReference>
<dbReference type="EMBL" id="JAAFOW010000288">
    <property type="protein sequence ID" value="KAF5267217.1"/>
    <property type="molecule type" value="Genomic_DNA"/>
</dbReference>
<reference evidence="4" key="1">
    <citation type="submission" date="2020-02" db="EMBL/GenBank/DDBJ databases">
        <title>Identification and distribution of gene clusters putatively required for synthesis of sphingolipid metabolism inhibitors in phylogenetically diverse species of the filamentous fungus Fusarium.</title>
        <authorList>
            <person name="Kim H.-S."/>
            <person name="Busman M."/>
            <person name="Brown D.W."/>
            <person name="Divon H."/>
            <person name="Uhlig S."/>
            <person name="Proctor R.H."/>
        </authorList>
    </citation>
    <scope>NUCLEOTIDE SEQUENCE [LARGE SCALE GENOMIC DNA]</scope>
    <source>
        <strain evidence="4">NRRL 39464</strain>
    </source>
</reference>
<dbReference type="Pfam" id="PF00172">
    <property type="entry name" value="Zn_clus"/>
    <property type="match status" value="1"/>
</dbReference>
<protein>
    <recommendedName>
        <fullName evidence="3">Zn(2)-C6 fungal-type domain-containing protein</fullName>
    </recommendedName>
</protein>
<feature type="compositionally biased region" description="Low complexity" evidence="2">
    <location>
        <begin position="1"/>
        <end position="16"/>
    </location>
</feature>
<dbReference type="GO" id="GO:0008270">
    <property type="term" value="F:zinc ion binding"/>
    <property type="evidence" value="ECO:0007669"/>
    <property type="project" value="InterPro"/>
</dbReference>
<feature type="domain" description="Zn(2)-C6 fungal-type" evidence="3">
    <location>
        <begin position="34"/>
        <end position="64"/>
    </location>
</feature>
<dbReference type="InterPro" id="IPR036864">
    <property type="entry name" value="Zn2-C6_fun-type_DNA-bd_sf"/>
</dbReference>
<accession>A0A8H5EP52</accession>
<feature type="region of interest" description="Disordered" evidence="2">
    <location>
        <begin position="1"/>
        <end position="22"/>
    </location>
</feature>
<proteinExistence type="predicted"/>
<sequence length="1373" mass="155325">MFSQGGTSSSDQQGQGNKRQRTAAMYHRKRAVTACQSCRLRKTKCDNVRPVCGFCSRNGAQCVYPGSGSDSDYSSYDPASLTILDRLNHVVSLLESRPLAVLVNESGSFTRPSEPFDSSGRQAAISQPLRVTPIQASSDPTTHVPENDILQVLDRLDFPSTSNNCESIMRWPIFQDLVPEVHSFVLELNEDVDAGPSDARGVSGGKGVQEEDFIQLSKRFLAYVHVKNPILDVKDYKKKVREAAENGPRWDGASCLVAWFHFNRACVDLRNILWTRSQKKSSEATTQETRRLEQRLYWSCVKTEYELRYEIPLPPSGITQCDYPDMFPSPPTELTSPSAYDRGDTLDDDIVPEEEKSWFYYLAEISYRRMMNRAMAVMARSGEHGWSDNICKAMEHCKEFNEQIDLWYSHIPPQIDPKNAVHTNNELAQFLRNRELSCREWIHRPFLFYILHQSPEDEHYGRAMPLAQRCLELLIHLLPGKPDEDIRLRISHELLRQPEQPRSLRLSRKHLQRTLPPGWDVVETIEGRFIFVNEPDDASSEENEENEESDEGSGIVHTWKHPDPTIDPELYELPPVNPAQPVFEALSYVWGRQCDPVVATIEGEAGECLGNIKLGKNLGKALRHLRYQDQERVLWVDAICINQNDDVERATQVLRMSSIYQDCSRVIIWLGPEKHDIGLVFSELAHIGSQVEKTTNGFIMSSPDTTDFRWWKDDVPVSFSDEVWSAIKKLGDRSWFHRLWTVQEAIMANRDSIIQSGDAIISWALFRRAVACLLHKNEMPMARVSISAMRSIAKNPIGATLAHTLDAYQARLCSDFHDKIYGLLAILPPRFASEIKPDYEQPVVELYKSCFLANIKALSRWELRGCPRNPDEGNCPSWVPDLSQVDPYGRRVSEHYASGCSALHHEYQAPNLLKVVGLRFDTVKSVSEKTFDHWDDGETAIRSIRSWEPECSLTGPYPSGGTYLDAFAATFLQDGRIERRPTEGFTLEHIKDRFETEFLSTASTPVSKLSRGDMMEYVIWTRSKGRAMVTTERGSIGLACTFAQPGDVICVVLGCDFPVLLRPSEDNTWKFLSDCYVWDLEATQGLLGPLPSLWQAQLFYDPVTEHRSYTRYHNPETGELTVEDPRLEPLVGWQRVSVEELGRDLTGDDPEVYDFFRNMEDGRIVNSDPRLEPEALKSRGQSSKMIFKVLAASLFGIACAAKDGSQYPLSYGEAWAGPVRFADNFNLSSNSTGFTMAEATLVMPHLSIPKKPHKEVDEYTASFWIGLDGVLSSDIVRGLWQAGVIMSVWPNGTTQYTGFHEWIPDDPIDVSSSKLAISEGDHIHVVLKTTNNGYHGSTTLTNLNTSRTYTHSQNAANLWRGPTFPAQGATAEW</sequence>
<dbReference type="PANTHER" id="PTHR47785:SF5">
    <property type="entry name" value="ZN(II)2CYS6 TRANSCRIPTION FACTOR (EUROFUNG)"/>
    <property type="match status" value="1"/>
</dbReference>
<dbReference type="CDD" id="cd00067">
    <property type="entry name" value="GAL4"/>
    <property type="match status" value="1"/>
</dbReference>
<dbReference type="PANTHER" id="PTHR47785">
    <property type="entry name" value="ZN(II)2CYS6 TRANSCRIPTION FACTOR (EUROFUNG)-RELATED-RELATED"/>
    <property type="match status" value="1"/>
</dbReference>
<dbReference type="InterPro" id="IPR001138">
    <property type="entry name" value="Zn2Cys6_DnaBD"/>
</dbReference>
<dbReference type="Pfam" id="PF26639">
    <property type="entry name" value="Het-6_barrel"/>
    <property type="match status" value="1"/>
</dbReference>
<dbReference type="SUPFAM" id="SSF57701">
    <property type="entry name" value="Zn2/Cys6 DNA-binding domain"/>
    <property type="match status" value="1"/>
</dbReference>
<name>A0A8H5EP52_FUSOX</name>
<dbReference type="Proteomes" id="UP000558688">
    <property type="component" value="Unassembled WGS sequence"/>
</dbReference>
<dbReference type="Pfam" id="PF01828">
    <property type="entry name" value="Peptidase_A4"/>
    <property type="match status" value="1"/>
</dbReference>
<dbReference type="InterPro" id="IPR010730">
    <property type="entry name" value="HET"/>
</dbReference>
<evidence type="ECO:0000313" key="5">
    <source>
        <dbReference type="Proteomes" id="UP000558688"/>
    </source>
</evidence>
<dbReference type="Gene3D" id="2.60.120.700">
    <property type="entry name" value="Peptidase G1"/>
    <property type="match status" value="1"/>
</dbReference>
<dbReference type="GO" id="GO:0070007">
    <property type="term" value="F:glutamic-type endopeptidase activity"/>
    <property type="evidence" value="ECO:0007669"/>
    <property type="project" value="InterPro"/>
</dbReference>
<dbReference type="PROSITE" id="PS00463">
    <property type="entry name" value="ZN2_CY6_FUNGAL_1"/>
    <property type="match status" value="1"/>
</dbReference>
<evidence type="ECO:0000313" key="4">
    <source>
        <dbReference type="EMBL" id="KAF5267217.1"/>
    </source>
</evidence>
<dbReference type="Pfam" id="PF06985">
    <property type="entry name" value="HET"/>
    <property type="match status" value="1"/>
</dbReference>
<dbReference type="GO" id="GO:0006508">
    <property type="term" value="P:proteolysis"/>
    <property type="evidence" value="ECO:0007669"/>
    <property type="project" value="InterPro"/>
</dbReference>
<dbReference type="CDD" id="cd13426">
    <property type="entry name" value="Peptidase_G1"/>
    <property type="match status" value="1"/>
</dbReference>
<dbReference type="CDD" id="cd12148">
    <property type="entry name" value="fungal_TF_MHR"/>
    <property type="match status" value="1"/>
</dbReference>
<comment type="caution">
    <text evidence="4">The sequence shown here is derived from an EMBL/GenBank/DDBJ whole genome shotgun (WGS) entry which is preliminary data.</text>
</comment>
<evidence type="ECO:0000256" key="2">
    <source>
        <dbReference type="SAM" id="MobiDB-lite"/>
    </source>
</evidence>
<dbReference type="Gene3D" id="4.10.240.10">
    <property type="entry name" value="Zn(2)-C6 fungal-type DNA-binding domain"/>
    <property type="match status" value="1"/>
</dbReference>
<dbReference type="InterPro" id="IPR000250">
    <property type="entry name" value="Peptidase_G1"/>
</dbReference>
<dbReference type="InterPro" id="IPR038656">
    <property type="entry name" value="Peptidase_G1_sf"/>
</dbReference>
<dbReference type="GO" id="GO:0000981">
    <property type="term" value="F:DNA-binding transcription factor activity, RNA polymerase II-specific"/>
    <property type="evidence" value="ECO:0007669"/>
    <property type="project" value="InterPro"/>
</dbReference>
<organism evidence="4 5">
    <name type="scientific">Fusarium oxysporum</name>
    <name type="common">Fusarium vascular wilt</name>
    <dbReference type="NCBI Taxonomy" id="5507"/>
    <lineage>
        <taxon>Eukaryota</taxon>
        <taxon>Fungi</taxon>
        <taxon>Dikarya</taxon>
        <taxon>Ascomycota</taxon>
        <taxon>Pezizomycotina</taxon>
        <taxon>Sordariomycetes</taxon>
        <taxon>Hypocreomycetidae</taxon>
        <taxon>Hypocreales</taxon>
        <taxon>Nectriaceae</taxon>
        <taxon>Fusarium</taxon>
        <taxon>Fusarium oxysporum species complex</taxon>
    </lineage>
</organism>
<feature type="compositionally biased region" description="Acidic residues" evidence="2">
    <location>
        <begin position="534"/>
        <end position="551"/>
    </location>
</feature>
<gene>
    <name evidence="4" type="ORF">FOXYS1_1911</name>
</gene>